<reference evidence="1" key="1">
    <citation type="submission" date="2013-08" db="EMBL/GenBank/DDBJ databases">
        <title>Gene expansion shapes genome architecture in the human pathogen Lichtheimia corymbifera: an evolutionary genomics analysis in the ancient terrestrial Mucorales (Mucoromycotina).</title>
        <authorList>
            <person name="Schwartze V.U."/>
            <person name="Winter S."/>
            <person name="Shelest E."/>
            <person name="Marcet-Houben M."/>
            <person name="Horn F."/>
            <person name="Wehner S."/>
            <person name="Hoffmann K."/>
            <person name="Riege K."/>
            <person name="Sammeth M."/>
            <person name="Nowrousian M."/>
            <person name="Valiante V."/>
            <person name="Linde J."/>
            <person name="Jacobsen I.D."/>
            <person name="Marz M."/>
            <person name="Brakhage A.A."/>
            <person name="Gabaldon T."/>
            <person name="Bocker S."/>
            <person name="Voigt K."/>
        </authorList>
    </citation>
    <scope>NUCLEOTIDE SEQUENCE [LARGE SCALE GENOMIC DNA]</scope>
    <source>
        <strain evidence="1">FSU 9682</strain>
    </source>
</reference>
<protein>
    <submittedName>
        <fullName evidence="1">Uncharacterized protein</fullName>
    </submittedName>
</protein>
<evidence type="ECO:0000313" key="1">
    <source>
        <dbReference type="EMBL" id="CDH54396.1"/>
    </source>
</evidence>
<dbReference type="Proteomes" id="UP000027586">
    <property type="component" value="Unassembled WGS sequence"/>
</dbReference>
<dbReference type="EMBL" id="CBTN010000023">
    <property type="protein sequence ID" value="CDH54396.1"/>
    <property type="molecule type" value="Genomic_DNA"/>
</dbReference>
<gene>
    <name evidence="1" type="ORF">LCOR_05644.1</name>
</gene>
<sequence>MSAVAMEISLLPLVRCYSRSTVGVNRGQLWFQDVGSFGVLFRLHTWFSISSNQLQKVFICIWKKASFWSGSATGASSISLGSTPSLYQVAAGSLCTSQSLEKLLGTRPGL</sequence>
<accession>A0A068RZH2</accession>
<proteinExistence type="predicted"/>
<dbReference type="VEuPathDB" id="FungiDB:LCOR_05644.1"/>
<evidence type="ECO:0000313" key="2">
    <source>
        <dbReference type="Proteomes" id="UP000027586"/>
    </source>
</evidence>
<dbReference type="AlphaFoldDB" id="A0A068RZH2"/>
<keyword evidence="2" id="KW-1185">Reference proteome</keyword>
<comment type="caution">
    <text evidence="1">The sequence shown here is derived from an EMBL/GenBank/DDBJ whole genome shotgun (WGS) entry which is preliminary data.</text>
</comment>
<name>A0A068RZH2_9FUNG</name>
<organism evidence="1 2">
    <name type="scientific">Lichtheimia corymbifera JMRC:FSU:9682</name>
    <dbReference type="NCBI Taxonomy" id="1263082"/>
    <lineage>
        <taxon>Eukaryota</taxon>
        <taxon>Fungi</taxon>
        <taxon>Fungi incertae sedis</taxon>
        <taxon>Mucoromycota</taxon>
        <taxon>Mucoromycotina</taxon>
        <taxon>Mucoromycetes</taxon>
        <taxon>Mucorales</taxon>
        <taxon>Lichtheimiaceae</taxon>
        <taxon>Lichtheimia</taxon>
    </lineage>
</organism>